<dbReference type="EMBL" id="CAADGD010000198">
    <property type="protein sequence ID" value="VFK73408.1"/>
    <property type="molecule type" value="Genomic_DNA"/>
</dbReference>
<accession>A0A451B533</accession>
<sequence length="178" mass="19846">MPIRDLGYTYDLVDNVTARLDRAQGIQEYFQYDRLDRLTTATVTGQIGQTSYNHTRNYTYDIQGNMTHNSGVGGYLYGAAGVVGQPGPHAVMEAGNQEIQYDANGSMTRAGDRTIAWTSFNKPKSFQRGGKSIAFDYGPDRARYRKVGATTQGNAQRTVYLGRLFEQECESRAFRAKS</sequence>
<proteinExistence type="predicted"/>
<reference evidence="2" key="1">
    <citation type="submission" date="2019-02" db="EMBL/GenBank/DDBJ databases">
        <authorList>
            <person name="Gruber-Vodicka R. H."/>
            <person name="Seah K. B. B."/>
        </authorList>
    </citation>
    <scope>NUCLEOTIDE SEQUENCE</scope>
    <source>
        <strain evidence="2">BECK_BY19</strain>
        <strain evidence="1">BECK_BY8</strain>
    </source>
</reference>
<evidence type="ECO:0000313" key="1">
    <source>
        <dbReference type="EMBL" id="VFK68087.1"/>
    </source>
</evidence>
<name>A0A451B533_9GAMM</name>
<protein>
    <recommendedName>
        <fullName evidence="3">YD repeat-containing protein</fullName>
    </recommendedName>
</protein>
<dbReference type="Gene3D" id="2.180.10.10">
    <property type="entry name" value="RHS repeat-associated core"/>
    <property type="match status" value="1"/>
</dbReference>
<dbReference type="AlphaFoldDB" id="A0A451B533"/>
<evidence type="ECO:0008006" key="3">
    <source>
        <dbReference type="Google" id="ProtNLM"/>
    </source>
</evidence>
<evidence type="ECO:0000313" key="2">
    <source>
        <dbReference type="EMBL" id="VFK73408.1"/>
    </source>
</evidence>
<dbReference type="EMBL" id="CAADFZ010000194">
    <property type="protein sequence ID" value="VFK68087.1"/>
    <property type="molecule type" value="Genomic_DNA"/>
</dbReference>
<organism evidence="2">
    <name type="scientific">Candidatus Kentrum sp. UNK</name>
    <dbReference type="NCBI Taxonomy" id="2126344"/>
    <lineage>
        <taxon>Bacteria</taxon>
        <taxon>Pseudomonadati</taxon>
        <taxon>Pseudomonadota</taxon>
        <taxon>Gammaproteobacteria</taxon>
        <taxon>Candidatus Kentrum</taxon>
    </lineage>
</organism>
<gene>
    <name evidence="1" type="ORF">BECKUNK1418G_GA0071005_11941</name>
    <name evidence="2" type="ORF">BECKUNK1418H_GA0071006_11981</name>
</gene>